<name>A0A437CPU8_ORYJA</name>
<protein>
    <submittedName>
        <fullName evidence="1">Uncharacterized protein</fullName>
    </submittedName>
</protein>
<dbReference type="Proteomes" id="UP000283210">
    <property type="component" value="Chromosome 13"/>
</dbReference>
<keyword evidence="2" id="KW-1185">Reference proteome</keyword>
<evidence type="ECO:0000313" key="1">
    <source>
        <dbReference type="EMBL" id="RVE64835.1"/>
    </source>
</evidence>
<accession>A0A437CPU8</accession>
<organism evidence="1 2">
    <name type="scientific">Oryzias javanicus</name>
    <name type="common">Javanese ricefish</name>
    <name type="synonym">Aplocheilus javanicus</name>
    <dbReference type="NCBI Taxonomy" id="123683"/>
    <lineage>
        <taxon>Eukaryota</taxon>
        <taxon>Metazoa</taxon>
        <taxon>Chordata</taxon>
        <taxon>Craniata</taxon>
        <taxon>Vertebrata</taxon>
        <taxon>Euteleostomi</taxon>
        <taxon>Actinopterygii</taxon>
        <taxon>Neopterygii</taxon>
        <taxon>Teleostei</taxon>
        <taxon>Neoteleostei</taxon>
        <taxon>Acanthomorphata</taxon>
        <taxon>Ovalentaria</taxon>
        <taxon>Atherinomorphae</taxon>
        <taxon>Beloniformes</taxon>
        <taxon>Adrianichthyidae</taxon>
        <taxon>Oryziinae</taxon>
        <taxon>Oryzias</taxon>
    </lineage>
</organism>
<reference evidence="1 2" key="1">
    <citation type="submission" date="2018-11" db="EMBL/GenBank/DDBJ databases">
        <authorList>
            <person name="Lopez-Roques C."/>
            <person name="Donnadieu C."/>
            <person name="Bouchez O."/>
            <person name="Klopp C."/>
            <person name="Cabau C."/>
            <person name="Zahm M."/>
        </authorList>
    </citation>
    <scope>NUCLEOTIDE SEQUENCE [LARGE SCALE GENOMIC DNA]</scope>
    <source>
        <strain evidence="1">RS831</strain>
        <tissue evidence="1">Whole body</tissue>
    </source>
</reference>
<sequence length="179" mass="20432">MELLASIRMDLSQEFSQNVDITQLLHSLSVQPQEYLFSAVRGCDNRCPLCRAPCVVEAPGHGVHKALLHWPICMLPVDSHSQSCVSCCDNQTPGHNCDAQGMYHACKDLQSLYPNWSNPLDDTNSENTSDYWRYMLARFNEQLAAQFHQEPAKIPEEWKRITQQEALESLREIVPTRES</sequence>
<proteinExistence type="predicted"/>
<gene>
    <name evidence="1" type="ORF">OJAV_G00129870</name>
</gene>
<evidence type="ECO:0000313" key="2">
    <source>
        <dbReference type="Proteomes" id="UP000283210"/>
    </source>
</evidence>
<dbReference type="PANTHER" id="PTHR22796">
    <property type="entry name" value="URG4-RELATED"/>
    <property type="match status" value="1"/>
</dbReference>
<dbReference type="EMBL" id="CM012449">
    <property type="protein sequence ID" value="RVE64835.1"/>
    <property type="molecule type" value="Genomic_DNA"/>
</dbReference>
<reference evidence="1 2" key="2">
    <citation type="submission" date="2019-01" db="EMBL/GenBank/DDBJ databases">
        <title>A chromosome length genome reference of the Java medaka (oryzias javanicus).</title>
        <authorList>
            <person name="Herpin A."/>
            <person name="Takehana Y."/>
            <person name="Naruse K."/>
            <person name="Ansai S."/>
            <person name="Kawaguchi M."/>
        </authorList>
    </citation>
    <scope>NUCLEOTIDE SEQUENCE [LARGE SCALE GENOMIC DNA]</scope>
    <source>
        <strain evidence="1">RS831</strain>
        <tissue evidence="1">Whole body</tissue>
    </source>
</reference>
<dbReference type="OrthoDB" id="1597724at2759"/>
<dbReference type="PANTHER" id="PTHR22796:SF7">
    <property type="entry name" value="INTERFERON-INDUCED VERY LARGE GTPASE 1-LIKE"/>
    <property type="match status" value="1"/>
</dbReference>
<dbReference type="AlphaFoldDB" id="A0A437CPU8"/>